<dbReference type="STRING" id="338966.Ppro_0097"/>
<dbReference type="OrthoDB" id="357352at2"/>
<dbReference type="Proteomes" id="UP000006732">
    <property type="component" value="Chromosome"/>
</dbReference>
<organism evidence="1 2">
    <name type="scientific">Pelobacter propionicus (strain DSM 2379 / NBRC 103807 / OttBd1)</name>
    <dbReference type="NCBI Taxonomy" id="338966"/>
    <lineage>
        <taxon>Bacteria</taxon>
        <taxon>Pseudomonadati</taxon>
        <taxon>Thermodesulfobacteriota</taxon>
        <taxon>Desulfuromonadia</taxon>
        <taxon>Desulfuromonadales</taxon>
        <taxon>Desulfuromonadaceae</taxon>
        <taxon>Pelobacter</taxon>
    </lineage>
</organism>
<sequence length="82" mass="9620">MRLAKLLQCPLWILGTEELSEEGIFRPFVTTVKEEMGTDLERLRIYKHFSYGQFLHDLKDGKSYALAKLDPVGQKLRDKFFL</sequence>
<name>A1AK66_PELPD</name>
<proteinExistence type="predicted"/>
<dbReference type="KEGG" id="ppd:Ppro_0097"/>
<keyword evidence="2" id="KW-1185">Reference proteome</keyword>
<evidence type="ECO:0000313" key="1">
    <source>
        <dbReference type="EMBL" id="ABK97736.1"/>
    </source>
</evidence>
<accession>A1AK66</accession>
<dbReference type="HOGENOM" id="CLU_2555267_0_0_7"/>
<protein>
    <submittedName>
        <fullName evidence="1">Uncharacterized protein</fullName>
    </submittedName>
</protein>
<dbReference type="EMBL" id="CP000482">
    <property type="protein sequence ID" value="ABK97736.1"/>
    <property type="molecule type" value="Genomic_DNA"/>
</dbReference>
<gene>
    <name evidence="1" type="ordered locus">Ppro_0097</name>
</gene>
<dbReference type="AlphaFoldDB" id="A1AK66"/>
<reference evidence="1 2" key="1">
    <citation type="submission" date="2006-10" db="EMBL/GenBank/DDBJ databases">
        <title>Complete sequence of chromosome of Pelobacter propionicus DSM 2379.</title>
        <authorList>
            <consortium name="US DOE Joint Genome Institute"/>
            <person name="Copeland A."/>
            <person name="Lucas S."/>
            <person name="Lapidus A."/>
            <person name="Barry K."/>
            <person name="Detter J.C."/>
            <person name="Glavina del Rio T."/>
            <person name="Hammon N."/>
            <person name="Israni S."/>
            <person name="Dalin E."/>
            <person name="Tice H."/>
            <person name="Pitluck S."/>
            <person name="Saunders E."/>
            <person name="Brettin T."/>
            <person name="Bruce D."/>
            <person name="Han C."/>
            <person name="Tapia R."/>
            <person name="Schmutz J."/>
            <person name="Larimer F."/>
            <person name="Land M."/>
            <person name="Hauser L."/>
            <person name="Kyrpides N."/>
            <person name="Kim E."/>
            <person name="Lovley D."/>
            <person name="Richardson P."/>
        </authorList>
    </citation>
    <scope>NUCLEOTIDE SEQUENCE [LARGE SCALE GENOMIC DNA]</scope>
    <source>
        <strain evidence="2">DSM 2379 / NBRC 103807 / OttBd1</strain>
    </source>
</reference>
<evidence type="ECO:0000313" key="2">
    <source>
        <dbReference type="Proteomes" id="UP000006732"/>
    </source>
</evidence>